<protein>
    <submittedName>
        <fullName evidence="3">Outer membrane protein Iml2/Tetratricopeptide repeat protein 39</fullName>
    </submittedName>
</protein>
<evidence type="ECO:0000256" key="1">
    <source>
        <dbReference type="ARBA" id="ARBA00010925"/>
    </source>
</evidence>
<reference evidence="3 4" key="1">
    <citation type="submission" date="2024-03" db="EMBL/GenBank/DDBJ databases">
        <title>Genome-scale model development and genomic sequencing of the oleaginous clade Lipomyces.</title>
        <authorList>
            <consortium name="Lawrence Berkeley National Laboratory"/>
            <person name="Czajka J.J."/>
            <person name="Han Y."/>
            <person name="Kim J."/>
            <person name="Mondo S.J."/>
            <person name="Hofstad B.A."/>
            <person name="Robles A."/>
            <person name="Haridas S."/>
            <person name="Riley R."/>
            <person name="LaButti K."/>
            <person name="Pangilinan J."/>
            <person name="Andreopoulos W."/>
            <person name="Lipzen A."/>
            <person name="Yan J."/>
            <person name="Wang M."/>
            <person name="Ng V."/>
            <person name="Grigoriev I.V."/>
            <person name="Spatafora J.W."/>
            <person name="Magnuson J.K."/>
            <person name="Baker S.E."/>
            <person name="Pomraning K.R."/>
        </authorList>
    </citation>
    <scope>NUCLEOTIDE SEQUENCE [LARGE SCALE GENOMIC DNA]</scope>
    <source>
        <strain evidence="3 4">Phaff 52-87</strain>
    </source>
</reference>
<dbReference type="PANTHER" id="PTHR31859">
    <property type="entry name" value="TETRATRICOPEPTIDE REPEAT PROTEIN 39 FAMILY MEMBER"/>
    <property type="match status" value="1"/>
</dbReference>
<dbReference type="GeneID" id="90035207"/>
<feature type="region of interest" description="Disordered" evidence="2">
    <location>
        <begin position="170"/>
        <end position="204"/>
    </location>
</feature>
<proteinExistence type="inferred from homology"/>
<evidence type="ECO:0000256" key="2">
    <source>
        <dbReference type="SAM" id="MobiDB-lite"/>
    </source>
</evidence>
<comment type="similarity">
    <text evidence="1">Belongs to the IML2 family.</text>
</comment>
<accession>A0ABR1F7Y2</accession>
<gene>
    <name evidence="3" type="ORF">BZA70DRAFT_149331</name>
</gene>
<feature type="region of interest" description="Disordered" evidence="2">
    <location>
        <begin position="1"/>
        <end position="20"/>
    </location>
</feature>
<evidence type="ECO:0000313" key="3">
    <source>
        <dbReference type="EMBL" id="KAK7205970.1"/>
    </source>
</evidence>
<evidence type="ECO:0000313" key="4">
    <source>
        <dbReference type="Proteomes" id="UP001498771"/>
    </source>
</evidence>
<dbReference type="Proteomes" id="UP001498771">
    <property type="component" value="Unassembled WGS sequence"/>
</dbReference>
<comment type="caution">
    <text evidence="3">The sequence shown here is derived from an EMBL/GenBank/DDBJ whole genome shotgun (WGS) entry which is preliminary data.</text>
</comment>
<sequence>MVKPSSWLRGKGLSSKASSKSLNKLEEESALSTTMDAMNCIMADDLERANHILNQTEPKSAFPALGRGVLAFLSATLGFEADMIKDATEKLNLAEATAVRYRLRAQKSRHKASSFPPGTEYYVAVAEAHLMGAVVLFLSESAISSVKSFYKLRRAYQILAEIYNSNLDEGSEAIAAPPPDKHSEEGASVPGSGDGSENEEDEEDIAQSLEALDLDLSNDQELEHADLENLEQIVSEKGPIQPAPKFKPFATSLAKSSGESAVIDEFVKSGVNLCFGVLQLVISMIPPVLGKVLSIIGFKGDKESSILMLWEASKSENIHGDLALLTLLLYYTGPAQTCDIEVEGAYPKERLIAALEKTRKRFPNSALWLLQESRIQGMNGHLPEAIQTLQTPMKIQMRQMEALVVFEMAMGYLDMHEYEEAARNFILMTHLNTWSHALYHYVAAACYVELYRAEIRSDNPDPAKRDRYKRKVDRFLTDAPGLVGRRKVIGRPMPLELYLTRKIAKWRSWMPANDKSASIVDYVGGSPANEIMYIWNGYKRMPREKLVQSLQELNYFHLAKPSDVDVKAVPERETPFFKEYAKTIPQIEEVDELAVRSLLQSVVLRHLGEQEAGFKMLTEEVMPVQRPQVKGKEDWVIPCGLYERAVFEWVTKGKQGKEETEKWLTKAANYGHEYELSTRMGSRVQTGLEMLKSA</sequence>
<name>A0ABR1F7Y2_9ASCO</name>
<dbReference type="RefSeq" id="XP_064769003.1">
    <property type="nucleotide sequence ID" value="XM_064909695.1"/>
</dbReference>
<dbReference type="InterPro" id="IPR019412">
    <property type="entry name" value="IML2/TPR_39"/>
</dbReference>
<dbReference type="Pfam" id="PF10300">
    <property type="entry name" value="Iml2-TPR_39"/>
    <property type="match status" value="1"/>
</dbReference>
<dbReference type="PANTHER" id="PTHR31859:SF1">
    <property type="entry name" value="TETRATRICOPEPTIDE REPEAT PROTEIN 39C"/>
    <property type="match status" value="1"/>
</dbReference>
<organism evidence="3 4">
    <name type="scientific">Myxozyma melibiosi</name>
    <dbReference type="NCBI Taxonomy" id="54550"/>
    <lineage>
        <taxon>Eukaryota</taxon>
        <taxon>Fungi</taxon>
        <taxon>Dikarya</taxon>
        <taxon>Ascomycota</taxon>
        <taxon>Saccharomycotina</taxon>
        <taxon>Lipomycetes</taxon>
        <taxon>Lipomycetales</taxon>
        <taxon>Lipomycetaceae</taxon>
        <taxon>Myxozyma</taxon>
    </lineage>
</organism>
<dbReference type="EMBL" id="JBBJBU010000004">
    <property type="protein sequence ID" value="KAK7205970.1"/>
    <property type="molecule type" value="Genomic_DNA"/>
</dbReference>
<keyword evidence="4" id="KW-1185">Reference proteome</keyword>